<keyword evidence="1" id="KW-0902">Two-component regulatory system</keyword>
<feature type="domain" description="Bacterial transcriptional activator" evidence="4">
    <location>
        <begin position="9"/>
        <end position="153"/>
    </location>
</feature>
<accession>A0AB39PLX3</accession>
<dbReference type="InterPro" id="IPR005158">
    <property type="entry name" value="BTAD"/>
</dbReference>
<reference evidence="5" key="1">
    <citation type="submission" date="2024-07" db="EMBL/GenBank/DDBJ databases">
        <authorList>
            <person name="Yu S.T."/>
        </authorList>
    </citation>
    <scope>NUCLEOTIDE SEQUENCE</scope>
    <source>
        <strain evidence="5">R21</strain>
    </source>
</reference>
<organism evidence="5">
    <name type="scientific">Streptomyces sp. R21</name>
    <dbReference type="NCBI Taxonomy" id="3238627"/>
    <lineage>
        <taxon>Bacteria</taxon>
        <taxon>Bacillati</taxon>
        <taxon>Actinomycetota</taxon>
        <taxon>Actinomycetes</taxon>
        <taxon>Kitasatosporales</taxon>
        <taxon>Streptomycetaceae</taxon>
        <taxon>Streptomyces</taxon>
    </lineage>
</organism>
<evidence type="ECO:0000259" key="4">
    <source>
        <dbReference type="SMART" id="SM01043"/>
    </source>
</evidence>
<evidence type="ECO:0000256" key="2">
    <source>
        <dbReference type="ARBA" id="ARBA00023015"/>
    </source>
</evidence>
<dbReference type="PANTHER" id="PTHR35807:SF1">
    <property type="entry name" value="TRANSCRIPTIONAL REGULATOR REDD"/>
    <property type="match status" value="1"/>
</dbReference>
<dbReference type="GO" id="GO:0003677">
    <property type="term" value="F:DNA binding"/>
    <property type="evidence" value="ECO:0007669"/>
    <property type="project" value="TreeGrafter"/>
</dbReference>
<keyword evidence="3" id="KW-0804">Transcription</keyword>
<sequence>MLALPENDIDAALFCQLTRQAAGLYRTAPTQALLLLTRALALWRGPALLDTGQGLISRMAYTRLTETRLAAYEYYFDAALLLDLHREIITELHPLHDRYPLRERFCEQLISALYRSGRQAEALDVYHRTRRRLADSLGLEPGDALREQFEKVLRREPLTV</sequence>
<dbReference type="EMBL" id="CP163435">
    <property type="protein sequence ID" value="XDQ31479.1"/>
    <property type="molecule type" value="Genomic_DNA"/>
</dbReference>
<name>A0AB39PLX3_9ACTN</name>
<dbReference type="GO" id="GO:0006355">
    <property type="term" value="P:regulation of DNA-templated transcription"/>
    <property type="evidence" value="ECO:0007669"/>
    <property type="project" value="TreeGrafter"/>
</dbReference>
<dbReference type="GO" id="GO:0000160">
    <property type="term" value="P:phosphorelay signal transduction system"/>
    <property type="evidence" value="ECO:0007669"/>
    <property type="project" value="UniProtKB-KW"/>
</dbReference>
<gene>
    <name evidence="5" type="ORF">AB5J56_07530</name>
</gene>
<dbReference type="CDD" id="cd15831">
    <property type="entry name" value="BTAD"/>
    <property type="match status" value="1"/>
</dbReference>
<protein>
    <submittedName>
        <fullName evidence="5">AfsR/SARP family transcriptional regulator</fullName>
    </submittedName>
</protein>
<keyword evidence="2" id="KW-0805">Transcription regulation</keyword>
<dbReference type="Pfam" id="PF03704">
    <property type="entry name" value="BTAD"/>
    <property type="match status" value="1"/>
</dbReference>
<dbReference type="SMART" id="SM01043">
    <property type="entry name" value="BTAD"/>
    <property type="match status" value="1"/>
</dbReference>
<dbReference type="InterPro" id="IPR011990">
    <property type="entry name" value="TPR-like_helical_dom_sf"/>
</dbReference>
<evidence type="ECO:0000313" key="5">
    <source>
        <dbReference type="EMBL" id="XDQ31479.1"/>
    </source>
</evidence>
<dbReference type="Gene3D" id="1.25.40.10">
    <property type="entry name" value="Tetratricopeptide repeat domain"/>
    <property type="match status" value="1"/>
</dbReference>
<dbReference type="InterPro" id="IPR051677">
    <property type="entry name" value="AfsR-DnrI-RedD_regulator"/>
</dbReference>
<evidence type="ECO:0000256" key="3">
    <source>
        <dbReference type="ARBA" id="ARBA00023163"/>
    </source>
</evidence>
<dbReference type="SUPFAM" id="SSF48452">
    <property type="entry name" value="TPR-like"/>
    <property type="match status" value="1"/>
</dbReference>
<proteinExistence type="predicted"/>
<dbReference type="AlphaFoldDB" id="A0AB39PLX3"/>
<evidence type="ECO:0000256" key="1">
    <source>
        <dbReference type="ARBA" id="ARBA00023012"/>
    </source>
</evidence>
<dbReference type="RefSeq" id="WP_369242419.1">
    <property type="nucleotide sequence ID" value="NZ_CP163435.1"/>
</dbReference>
<dbReference type="PANTHER" id="PTHR35807">
    <property type="entry name" value="TRANSCRIPTIONAL REGULATOR REDD-RELATED"/>
    <property type="match status" value="1"/>
</dbReference>